<dbReference type="AlphaFoldDB" id="A0A2P2QKU9"/>
<sequence>MPTTLMKRIINRSMEFGFSNWPTLIDYSEIVETGCYPVLKLDMSCHILYR</sequence>
<proteinExistence type="predicted"/>
<organism evidence="1">
    <name type="scientific">Rhizophora mucronata</name>
    <name type="common">Asiatic mangrove</name>
    <dbReference type="NCBI Taxonomy" id="61149"/>
    <lineage>
        <taxon>Eukaryota</taxon>
        <taxon>Viridiplantae</taxon>
        <taxon>Streptophyta</taxon>
        <taxon>Embryophyta</taxon>
        <taxon>Tracheophyta</taxon>
        <taxon>Spermatophyta</taxon>
        <taxon>Magnoliopsida</taxon>
        <taxon>eudicotyledons</taxon>
        <taxon>Gunneridae</taxon>
        <taxon>Pentapetalae</taxon>
        <taxon>rosids</taxon>
        <taxon>fabids</taxon>
        <taxon>Malpighiales</taxon>
        <taxon>Rhizophoraceae</taxon>
        <taxon>Rhizophora</taxon>
    </lineage>
</organism>
<reference evidence="1" key="1">
    <citation type="submission" date="2018-02" db="EMBL/GenBank/DDBJ databases">
        <title>Rhizophora mucronata_Transcriptome.</title>
        <authorList>
            <person name="Meera S.P."/>
            <person name="Sreeshan A."/>
            <person name="Augustine A."/>
        </authorList>
    </citation>
    <scope>NUCLEOTIDE SEQUENCE</scope>
    <source>
        <tissue evidence="1">Leaf</tissue>
    </source>
</reference>
<name>A0A2P2QKU9_RHIMU</name>
<evidence type="ECO:0000313" key="1">
    <source>
        <dbReference type="EMBL" id="MBX67629.1"/>
    </source>
</evidence>
<dbReference type="EMBL" id="GGEC01087145">
    <property type="protein sequence ID" value="MBX67629.1"/>
    <property type="molecule type" value="Transcribed_RNA"/>
</dbReference>
<protein>
    <submittedName>
        <fullName evidence="1">Uncharacterized protein</fullName>
    </submittedName>
</protein>
<accession>A0A2P2QKU9</accession>